<keyword evidence="4 7" id="KW-0812">Transmembrane</keyword>
<feature type="transmembrane region" description="Helical" evidence="7">
    <location>
        <begin position="144"/>
        <end position="173"/>
    </location>
</feature>
<evidence type="ECO:0000256" key="7">
    <source>
        <dbReference type="SAM" id="Phobius"/>
    </source>
</evidence>
<feature type="transmembrane region" description="Helical" evidence="7">
    <location>
        <begin position="68"/>
        <end position="86"/>
    </location>
</feature>
<name>A0A9D4F3A9_DREPO</name>
<evidence type="ECO:0000313" key="9">
    <source>
        <dbReference type="Proteomes" id="UP000828390"/>
    </source>
</evidence>
<keyword evidence="6 7" id="KW-0472">Membrane</keyword>
<keyword evidence="3" id="KW-0813">Transport</keyword>
<dbReference type="EMBL" id="JAIWYP010000008">
    <property type="protein sequence ID" value="KAH3790529.1"/>
    <property type="molecule type" value="Genomic_DNA"/>
</dbReference>
<feature type="transmembrane region" description="Helical" evidence="7">
    <location>
        <begin position="479"/>
        <end position="497"/>
    </location>
</feature>
<feature type="transmembrane region" description="Helical" evidence="7">
    <location>
        <begin position="193"/>
        <end position="212"/>
    </location>
</feature>
<dbReference type="PROSITE" id="PS01116">
    <property type="entry name" value="XANTH_URACIL_PERMASE"/>
    <property type="match status" value="1"/>
</dbReference>
<evidence type="ECO:0008006" key="10">
    <source>
        <dbReference type="Google" id="ProtNLM"/>
    </source>
</evidence>
<proteinExistence type="inferred from homology"/>
<organism evidence="8 9">
    <name type="scientific">Dreissena polymorpha</name>
    <name type="common">Zebra mussel</name>
    <name type="synonym">Mytilus polymorpha</name>
    <dbReference type="NCBI Taxonomy" id="45954"/>
    <lineage>
        <taxon>Eukaryota</taxon>
        <taxon>Metazoa</taxon>
        <taxon>Spiralia</taxon>
        <taxon>Lophotrochozoa</taxon>
        <taxon>Mollusca</taxon>
        <taxon>Bivalvia</taxon>
        <taxon>Autobranchia</taxon>
        <taxon>Heteroconchia</taxon>
        <taxon>Euheterodonta</taxon>
        <taxon>Imparidentia</taxon>
        <taxon>Neoheterodontei</taxon>
        <taxon>Myida</taxon>
        <taxon>Dreissenoidea</taxon>
        <taxon>Dreissenidae</taxon>
        <taxon>Dreissena</taxon>
    </lineage>
</organism>
<dbReference type="Pfam" id="PF00860">
    <property type="entry name" value="Xan_ur_permease"/>
    <property type="match status" value="1"/>
</dbReference>
<keyword evidence="9" id="KW-1185">Reference proteome</keyword>
<gene>
    <name evidence="8" type="ORF">DPMN_168731</name>
</gene>
<dbReference type="Proteomes" id="UP000828390">
    <property type="component" value="Unassembled WGS sequence"/>
</dbReference>
<comment type="caution">
    <text evidence="8">The sequence shown here is derived from an EMBL/GenBank/DDBJ whole genome shotgun (WGS) entry which is preliminary data.</text>
</comment>
<sequence length="607" mass="64803">MKEDANPDVTDEKPGSVLYGVEDVPSPPLTVLFALQQAIMCIGGVLSIPFIISGLICAGDMPEVTAKLLSVTLFMCGVVTLIQTMFGVRLGIIQGGSHTFIAPIVAMMSVAKWKCPSDEILANATVADREEMWQSRMREIQGNLVVASLTQLILGCTGILGFLIQFIGPLTIAPTISLIGLSLTGVVVGFTRIHWGISCLGMALTLLFTLYLGKVKVPVPGWSRKRRCHIIPYPLFQLFPVILSICITWLFCHILTVTDVLPNNATLPAYKARTDARLGVLQRAPWFTWPYPFMFGTPTVSAGGFVGMLAATISSIIESVGDYYSCARISGAPPPPTHAINRGIAMEGLGSIVSGLVGAGHGTTSYSGNIGAIGITKVASRVVFFTAGLILLLCGVVGKFGAVLTLIPDPVIGGTLAVLFGMVAAVGISILKFVDLDSTRNLTIIGISLLLGLMIPQYVNDPANAGIIDTGYSELDQVISVLLGTAMFVGGGVGCFLDNTVPGTPAERGILTWRRNLAAENSIHNKDSTMYDLPLVSDRFRRTPFCSYVPVSPSFSKEVHLNCRKCCKRNNTLKSSDKNGTSVDNHAFDNDISMNDLANVTHTGTQM</sequence>
<feature type="transmembrane region" description="Helical" evidence="7">
    <location>
        <begin position="291"/>
        <end position="311"/>
    </location>
</feature>
<reference evidence="8" key="2">
    <citation type="submission" date="2020-11" db="EMBL/GenBank/DDBJ databases">
        <authorList>
            <person name="McCartney M.A."/>
            <person name="Auch B."/>
            <person name="Kono T."/>
            <person name="Mallez S."/>
            <person name="Becker A."/>
            <person name="Gohl D.M."/>
            <person name="Silverstein K.A.T."/>
            <person name="Koren S."/>
            <person name="Bechman K.B."/>
            <person name="Herman A."/>
            <person name="Abrahante J.E."/>
            <person name="Garbe J."/>
        </authorList>
    </citation>
    <scope>NUCLEOTIDE SEQUENCE</scope>
    <source>
        <strain evidence="8">Duluth1</strain>
        <tissue evidence="8">Whole animal</tissue>
    </source>
</reference>
<feature type="transmembrane region" description="Helical" evidence="7">
    <location>
        <begin position="441"/>
        <end position="459"/>
    </location>
</feature>
<dbReference type="InterPro" id="IPR006042">
    <property type="entry name" value="Xan_ur_permease"/>
</dbReference>
<evidence type="ECO:0000256" key="3">
    <source>
        <dbReference type="ARBA" id="ARBA00022448"/>
    </source>
</evidence>
<dbReference type="InterPro" id="IPR006043">
    <property type="entry name" value="NCS2"/>
</dbReference>
<comment type="subcellular location">
    <subcellularLocation>
        <location evidence="1">Membrane</location>
        <topology evidence="1">Multi-pass membrane protein</topology>
    </subcellularLocation>
</comment>
<feature type="transmembrane region" description="Helical" evidence="7">
    <location>
        <begin position="233"/>
        <end position="256"/>
    </location>
</feature>
<dbReference type="GO" id="GO:0005886">
    <property type="term" value="C:plasma membrane"/>
    <property type="evidence" value="ECO:0007669"/>
    <property type="project" value="UniProtKB-ARBA"/>
</dbReference>
<feature type="transmembrane region" description="Helical" evidence="7">
    <location>
        <begin position="382"/>
        <end position="407"/>
    </location>
</feature>
<evidence type="ECO:0000256" key="5">
    <source>
        <dbReference type="ARBA" id="ARBA00022989"/>
    </source>
</evidence>
<evidence type="ECO:0000313" key="8">
    <source>
        <dbReference type="EMBL" id="KAH3790529.1"/>
    </source>
</evidence>
<dbReference type="PANTHER" id="PTHR11119">
    <property type="entry name" value="XANTHINE-URACIL / VITAMIN C PERMEASE FAMILY MEMBER"/>
    <property type="match status" value="1"/>
</dbReference>
<dbReference type="OrthoDB" id="1641903at2759"/>
<dbReference type="AlphaFoldDB" id="A0A9D4F3A9"/>
<feature type="transmembrane region" description="Helical" evidence="7">
    <location>
        <begin position="413"/>
        <end position="434"/>
    </location>
</feature>
<feature type="transmembrane region" description="Helical" evidence="7">
    <location>
        <begin position="34"/>
        <end position="56"/>
    </location>
</feature>
<evidence type="ECO:0000256" key="4">
    <source>
        <dbReference type="ARBA" id="ARBA00022692"/>
    </source>
</evidence>
<comment type="similarity">
    <text evidence="2">Belongs to the nucleobase:cation symporter-2 (NCS2) (TC 2.A.40) family.</text>
</comment>
<evidence type="ECO:0000256" key="6">
    <source>
        <dbReference type="ARBA" id="ARBA00023136"/>
    </source>
</evidence>
<evidence type="ECO:0000256" key="2">
    <source>
        <dbReference type="ARBA" id="ARBA00008821"/>
    </source>
</evidence>
<accession>A0A9D4F3A9</accession>
<keyword evidence="5 7" id="KW-1133">Transmembrane helix</keyword>
<protein>
    <recommendedName>
        <fullName evidence="10">Solute carrier family 23 member 2</fullName>
    </recommendedName>
</protein>
<evidence type="ECO:0000256" key="1">
    <source>
        <dbReference type="ARBA" id="ARBA00004141"/>
    </source>
</evidence>
<dbReference type="GO" id="GO:0022857">
    <property type="term" value="F:transmembrane transporter activity"/>
    <property type="evidence" value="ECO:0007669"/>
    <property type="project" value="InterPro"/>
</dbReference>
<reference evidence="8" key="1">
    <citation type="journal article" date="2019" name="bioRxiv">
        <title>The Genome of the Zebra Mussel, Dreissena polymorpha: A Resource for Invasive Species Research.</title>
        <authorList>
            <person name="McCartney M.A."/>
            <person name="Auch B."/>
            <person name="Kono T."/>
            <person name="Mallez S."/>
            <person name="Zhang Y."/>
            <person name="Obille A."/>
            <person name="Becker A."/>
            <person name="Abrahante J.E."/>
            <person name="Garbe J."/>
            <person name="Badalamenti J.P."/>
            <person name="Herman A."/>
            <person name="Mangelson H."/>
            <person name="Liachko I."/>
            <person name="Sullivan S."/>
            <person name="Sone E.D."/>
            <person name="Koren S."/>
            <person name="Silverstein K.A.T."/>
            <person name="Beckman K.B."/>
            <person name="Gohl D.M."/>
        </authorList>
    </citation>
    <scope>NUCLEOTIDE SEQUENCE</scope>
    <source>
        <strain evidence="8">Duluth1</strain>
        <tissue evidence="8">Whole animal</tissue>
    </source>
</reference>